<keyword evidence="1" id="KW-0732">Signal</keyword>
<keyword evidence="5" id="KW-1185">Reference proteome</keyword>
<feature type="signal peptide" evidence="1">
    <location>
        <begin position="1"/>
        <end position="18"/>
    </location>
</feature>
<accession>A0A238VC14</accession>
<evidence type="ECO:0000313" key="5">
    <source>
        <dbReference type="Proteomes" id="UP000198412"/>
    </source>
</evidence>
<dbReference type="SUPFAM" id="SSF49344">
    <property type="entry name" value="CBD9-like"/>
    <property type="match status" value="1"/>
</dbReference>
<dbReference type="GO" id="GO:0016052">
    <property type="term" value="P:carbohydrate catabolic process"/>
    <property type="evidence" value="ECO:0007669"/>
    <property type="project" value="InterPro"/>
</dbReference>
<dbReference type="Proteomes" id="UP000198412">
    <property type="component" value="Unassembled WGS sequence"/>
</dbReference>
<dbReference type="GO" id="GO:0030246">
    <property type="term" value="F:carbohydrate binding"/>
    <property type="evidence" value="ECO:0007669"/>
    <property type="project" value="InterPro"/>
</dbReference>
<dbReference type="Pfam" id="PF06452">
    <property type="entry name" value="CBM9_1"/>
    <property type="match status" value="1"/>
</dbReference>
<dbReference type="RefSeq" id="WP_245856725.1">
    <property type="nucleotide sequence ID" value="NZ_FZNX01000001.1"/>
</dbReference>
<feature type="domain" description="DUF5916" evidence="3">
    <location>
        <begin position="228"/>
        <end position="802"/>
    </location>
</feature>
<evidence type="ECO:0000256" key="1">
    <source>
        <dbReference type="SAM" id="SignalP"/>
    </source>
</evidence>
<organism evidence="4 5">
    <name type="scientific">Lutibacter flavus</name>
    <dbReference type="NCBI Taxonomy" id="691689"/>
    <lineage>
        <taxon>Bacteria</taxon>
        <taxon>Pseudomonadati</taxon>
        <taxon>Bacteroidota</taxon>
        <taxon>Flavobacteriia</taxon>
        <taxon>Flavobacteriales</taxon>
        <taxon>Flavobacteriaceae</taxon>
        <taxon>Lutibacter</taxon>
    </lineage>
</organism>
<gene>
    <name evidence="4" type="ORF">SAMN04488111_0218</name>
</gene>
<dbReference type="InterPro" id="IPR045670">
    <property type="entry name" value="DUF5916"/>
</dbReference>
<dbReference type="GO" id="GO:0004553">
    <property type="term" value="F:hydrolase activity, hydrolyzing O-glycosyl compounds"/>
    <property type="evidence" value="ECO:0007669"/>
    <property type="project" value="InterPro"/>
</dbReference>
<sequence length="802" mass="92468">MKKVFILFIVLSCVSLSAQETKKNLITKRVSNPPKIDGILDDIAWENCDIAKNFVMFRPSSGTPENENQKTEVKVVYDDEAIYFGAYLYDDKPNEIPKQFANRDNFGAVDWFGIMLNPNNDSQNDTEFFIQASGNQADAKSNAFNEDFSWSAVWDSEVKIVENGWIIEVKIPYSSLRFSNQEVQTWGLNFHRRFSKSRDQYTWNFIDRTKGVIQQYAGTLSGIKSIEPSTRLSFSPYASSAFNSYDGEEDFDNSIGLDVKYGINESFTLDATLIPDFGQTAFDDLVLNLGPFEQQYQEQRPFFTEGTELFSKGNMFYSRRIGNTPINYFDEENLEENEEVIDNPYKVNMLNAVKVSGRTKGGLGIGVFNAITEKTEAKIKNPTTDETRRVVTEPLANYSVVILDQQFNKNSSVSFINTNVLRDGSARDANATGLLYTLVNKKNTHYIDGSVKTSSIREDGEKLNGYYFDTSIGKFAGKVQYEAGYRMVDENFDINDLGYQNRNDYQNVYGNFSFRIFEPTKTFNRYRISTWGNLNYRKSDGAYMDNHVGINFNATTVKQLSFGTNINGKIGKTNDYYEPRVEDRFYKDKPRLHFNGWISTDFSKKFSFETYVFYGIRIGENREYYEFEFSPRYRFSDKFNVSYGLNMGVGKNSKGWVNELEDGTIIFGNRDSKNITNSISGRYNFSVKSGLALTFRHYWSPVEYDSQYFTLNNNGSLSLNNSYTDSHDINFNSWNLDLSYSWQFAPGSQLVALYRNAIFNEDENSYLSFNHNLTNLFEQPKQHNLSLKLIYYLDYNKIKTWL</sequence>
<proteinExistence type="predicted"/>
<name>A0A238VC14_9FLAO</name>
<feature type="chain" id="PRO_5013008975" evidence="1">
    <location>
        <begin position="19"/>
        <end position="802"/>
    </location>
</feature>
<dbReference type="EMBL" id="FZNX01000001">
    <property type="protein sequence ID" value="SNR31587.1"/>
    <property type="molecule type" value="Genomic_DNA"/>
</dbReference>
<dbReference type="Gene3D" id="2.60.40.1190">
    <property type="match status" value="1"/>
</dbReference>
<dbReference type="Pfam" id="PF19313">
    <property type="entry name" value="DUF5916"/>
    <property type="match status" value="1"/>
</dbReference>
<reference evidence="5" key="1">
    <citation type="submission" date="2017-06" db="EMBL/GenBank/DDBJ databases">
        <authorList>
            <person name="Varghese N."/>
            <person name="Submissions S."/>
        </authorList>
    </citation>
    <scope>NUCLEOTIDE SEQUENCE [LARGE SCALE GENOMIC DNA]</scope>
    <source>
        <strain evidence="5">DSM 27993</strain>
    </source>
</reference>
<evidence type="ECO:0000259" key="3">
    <source>
        <dbReference type="Pfam" id="PF19313"/>
    </source>
</evidence>
<dbReference type="CDD" id="cd09618">
    <property type="entry name" value="CBM9_like_2"/>
    <property type="match status" value="1"/>
</dbReference>
<evidence type="ECO:0000313" key="4">
    <source>
        <dbReference type="EMBL" id="SNR31587.1"/>
    </source>
</evidence>
<dbReference type="AlphaFoldDB" id="A0A238VC14"/>
<feature type="domain" description="Carbohydrate-binding" evidence="2">
    <location>
        <begin position="36"/>
        <end position="190"/>
    </location>
</feature>
<evidence type="ECO:0000259" key="2">
    <source>
        <dbReference type="Pfam" id="PF06452"/>
    </source>
</evidence>
<protein>
    <submittedName>
        <fullName evidence="4">Carbohydrate family 9 binding domain-like</fullName>
    </submittedName>
</protein>
<dbReference type="InterPro" id="IPR010502">
    <property type="entry name" value="Carb-bd_dom_fam9"/>
</dbReference>